<evidence type="ECO:0000256" key="1">
    <source>
        <dbReference type="ARBA" id="ARBA00022729"/>
    </source>
</evidence>
<dbReference type="Pfam" id="PF00497">
    <property type="entry name" value="SBP_bac_3"/>
    <property type="match status" value="1"/>
</dbReference>
<dbReference type="Proteomes" id="UP000613266">
    <property type="component" value="Unassembled WGS sequence"/>
</dbReference>
<proteinExistence type="predicted"/>
<dbReference type="PANTHER" id="PTHR35936">
    <property type="entry name" value="MEMBRANE-BOUND LYTIC MUREIN TRANSGLYCOSYLASE F"/>
    <property type="match status" value="1"/>
</dbReference>
<dbReference type="RefSeq" id="WP_198113495.1">
    <property type="nucleotide sequence ID" value="NZ_JAEDAK010000025.1"/>
</dbReference>
<dbReference type="Gene3D" id="3.40.190.10">
    <property type="entry name" value="Periplasmic binding protein-like II"/>
    <property type="match status" value="2"/>
</dbReference>
<evidence type="ECO:0000259" key="3">
    <source>
        <dbReference type="SMART" id="SM00062"/>
    </source>
</evidence>
<feature type="chain" id="PRO_5037964582" evidence="2">
    <location>
        <begin position="19"/>
        <end position="263"/>
    </location>
</feature>
<evidence type="ECO:0000313" key="5">
    <source>
        <dbReference type="Proteomes" id="UP000613266"/>
    </source>
</evidence>
<evidence type="ECO:0000256" key="2">
    <source>
        <dbReference type="SAM" id="SignalP"/>
    </source>
</evidence>
<dbReference type="SMART" id="SM00062">
    <property type="entry name" value="PBPb"/>
    <property type="match status" value="1"/>
</dbReference>
<dbReference type="PANTHER" id="PTHR35936:SF35">
    <property type="entry name" value="L-CYSTINE-BINDING PROTEIN TCYJ"/>
    <property type="match status" value="1"/>
</dbReference>
<protein>
    <submittedName>
        <fullName evidence="4">Transporter substrate-binding domain-containing protein</fullName>
    </submittedName>
</protein>
<name>A0A931J4N5_9BURK</name>
<organism evidence="4 5">
    <name type="scientific">Inhella proteolytica</name>
    <dbReference type="NCBI Taxonomy" id="2795029"/>
    <lineage>
        <taxon>Bacteria</taxon>
        <taxon>Pseudomonadati</taxon>
        <taxon>Pseudomonadota</taxon>
        <taxon>Betaproteobacteria</taxon>
        <taxon>Burkholderiales</taxon>
        <taxon>Sphaerotilaceae</taxon>
        <taxon>Inhella</taxon>
    </lineage>
</organism>
<reference evidence="4" key="1">
    <citation type="submission" date="2020-12" db="EMBL/GenBank/DDBJ databases">
        <title>The genome sequence of Inhella sp. 1Y17.</title>
        <authorList>
            <person name="Liu Y."/>
        </authorList>
    </citation>
    <scope>NUCLEOTIDE SEQUENCE</scope>
    <source>
        <strain evidence="4">1Y17</strain>
    </source>
</reference>
<evidence type="ECO:0000313" key="4">
    <source>
        <dbReference type="EMBL" id="MBH9579546.1"/>
    </source>
</evidence>
<keyword evidence="5" id="KW-1185">Reference proteome</keyword>
<gene>
    <name evidence="4" type="ORF">I7X39_21825</name>
</gene>
<accession>A0A931J4N5</accession>
<sequence length="263" mass="30107">MRLLLILILLLGGVPAQADERLRGWTVQVCDDANEWPPYTYVERQDGRKTGRVRGYSVDLLERLLQPLGMRYRIELLPWARCLQEVRRGQNYQMLLNATRNPEREREFLISAPIYSTRTYYFWSKRVHPQGLQVQGQADLKRYRLGGVHGYTYSQLDQIDMASLQRAPNYASLVAMLHLGRIDVIVVGEEVFHGLAGLPGYELAQDRELGRAPLAVQRPNAFHMMVSRQHPLGPALQAALQAGLSQLERSGELQQLLARHLQR</sequence>
<feature type="domain" description="Solute-binding protein family 3/N-terminal" evidence="3">
    <location>
        <begin position="26"/>
        <end position="263"/>
    </location>
</feature>
<feature type="signal peptide" evidence="2">
    <location>
        <begin position="1"/>
        <end position="18"/>
    </location>
</feature>
<keyword evidence="1 2" id="KW-0732">Signal</keyword>
<dbReference type="AlphaFoldDB" id="A0A931J4N5"/>
<dbReference type="InterPro" id="IPR001638">
    <property type="entry name" value="Solute-binding_3/MltF_N"/>
</dbReference>
<comment type="caution">
    <text evidence="4">The sequence shown here is derived from an EMBL/GenBank/DDBJ whole genome shotgun (WGS) entry which is preliminary data.</text>
</comment>
<dbReference type="EMBL" id="JAEDAK010000025">
    <property type="protein sequence ID" value="MBH9579546.1"/>
    <property type="molecule type" value="Genomic_DNA"/>
</dbReference>
<dbReference type="SUPFAM" id="SSF53850">
    <property type="entry name" value="Periplasmic binding protein-like II"/>
    <property type="match status" value="1"/>
</dbReference>